<dbReference type="Proteomes" id="UP000248925">
    <property type="component" value="Unassembled WGS sequence"/>
</dbReference>
<protein>
    <submittedName>
        <fullName evidence="1">Uncharacterized protein</fullName>
    </submittedName>
</protein>
<proteinExistence type="predicted"/>
<sequence length="155" mass="17370">MAVAGAKNDAVSIAAHRGDAKTLLAFDVLTDSAKKGLAGFTIKVKPPTREAYYLINDLQFEHPDQHARDPSEAENSTMNAPIHKFRWLHVPGQDHQGLSPEFGDYTYTVTPRYFNETNKMVAFEAGLSLDVIVRLAPNRDNRRALTISITYLNRR</sequence>
<keyword evidence="2" id="KW-1185">Reference proteome</keyword>
<accession>A0A2W4D957</accession>
<comment type="caution">
    <text evidence="1">The sequence shown here is derived from an EMBL/GenBank/DDBJ whole genome shotgun (WGS) entry which is preliminary data.</text>
</comment>
<organism evidence="1 2">
    <name type="scientific">Rhizobium tubonense</name>
    <dbReference type="NCBI Taxonomy" id="484088"/>
    <lineage>
        <taxon>Bacteria</taxon>
        <taxon>Pseudomonadati</taxon>
        <taxon>Pseudomonadota</taxon>
        <taxon>Alphaproteobacteria</taxon>
        <taxon>Hyphomicrobiales</taxon>
        <taxon>Rhizobiaceae</taxon>
        <taxon>Rhizobium/Agrobacterium group</taxon>
        <taxon>Rhizobium</taxon>
    </lineage>
</organism>
<reference evidence="1 2" key="1">
    <citation type="journal article" date="2018" name="Sci. Rep.">
        <title>Rhizobium tumorigenes sp. nov., a novel plant tumorigenic bacterium isolated from cane gall tumors on thornless blackberry.</title>
        <authorList>
            <person name="Kuzmanovi N."/>
            <person name="Smalla K."/>
            <person name="Gronow S."/>
            <person name="PuBawska J."/>
        </authorList>
    </citation>
    <scope>NUCLEOTIDE SEQUENCE [LARGE SCALE GENOMIC DNA]</scope>
    <source>
        <strain evidence="1 2">CCBAU 85046</strain>
    </source>
</reference>
<dbReference type="RefSeq" id="WP_111160564.1">
    <property type="nucleotide sequence ID" value="NZ_PCDP01000035.1"/>
</dbReference>
<dbReference type="EMBL" id="PCDP01000035">
    <property type="protein sequence ID" value="PZM13714.1"/>
    <property type="molecule type" value="Genomic_DNA"/>
</dbReference>
<gene>
    <name evidence="1" type="ORF">CPY51_12570</name>
</gene>
<dbReference type="AlphaFoldDB" id="A0A2W4D957"/>
<evidence type="ECO:0000313" key="2">
    <source>
        <dbReference type="Proteomes" id="UP000248925"/>
    </source>
</evidence>
<name>A0A2W4D957_9HYPH</name>
<evidence type="ECO:0000313" key="1">
    <source>
        <dbReference type="EMBL" id="PZM13714.1"/>
    </source>
</evidence>
<dbReference type="OrthoDB" id="9789376at2"/>